<sequence length="97" mass="10589">EVSLDLAKVVAQVGGMVARLKAGVEERQKRLQQALDVLRNQASNLDYLTRKIASSQTTWLVAGLVDGLDQRYKAPPIPAEFTIIATDGTTKNLIIKV</sequence>
<comment type="caution">
    <text evidence="1">The sequence shown here is derived from an EMBL/GenBank/DDBJ whole genome shotgun (WGS) entry which is preliminary data.</text>
</comment>
<proteinExistence type="predicted"/>
<dbReference type="AlphaFoldDB" id="X1Q5D1"/>
<name>X1Q5D1_9ZZZZ</name>
<reference evidence="1" key="1">
    <citation type="journal article" date="2014" name="Front. Microbiol.">
        <title>High frequency of phylogenetically diverse reductive dehalogenase-homologous genes in deep subseafloor sedimentary metagenomes.</title>
        <authorList>
            <person name="Kawai M."/>
            <person name="Futagami T."/>
            <person name="Toyoda A."/>
            <person name="Takaki Y."/>
            <person name="Nishi S."/>
            <person name="Hori S."/>
            <person name="Arai W."/>
            <person name="Tsubouchi T."/>
            <person name="Morono Y."/>
            <person name="Uchiyama I."/>
            <person name="Ito T."/>
            <person name="Fujiyama A."/>
            <person name="Inagaki F."/>
            <person name="Takami H."/>
        </authorList>
    </citation>
    <scope>NUCLEOTIDE SEQUENCE</scope>
    <source>
        <strain evidence="1">Expedition CK06-06</strain>
    </source>
</reference>
<evidence type="ECO:0000313" key="1">
    <source>
        <dbReference type="EMBL" id="GAI63443.1"/>
    </source>
</evidence>
<accession>X1Q5D1</accession>
<feature type="non-terminal residue" evidence="1">
    <location>
        <position position="1"/>
    </location>
</feature>
<gene>
    <name evidence="1" type="ORF">S12H4_10449</name>
</gene>
<dbReference type="EMBL" id="BARW01004470">
    <property type="protein sequence ID" value="GAI63443.1"/>
    <property type="molecule type" value="Genomic_DNA"/>
</dbReference>
<protein>
    <submittedName>
        <fullName evidence="1">Uncharacterized protein</fullName>
    </submittedName>
</protein>
<organism evidence="1">
    <name type="scientific">marine sediment metagenome</name>
    <dbReference type="NCBI Taxonomy" id="412755"/>
    <lineage>
        <taxon>unclassified sequences</taxon>
        <taxon>metagenomes</taxon>
        <taxon>ecological metagenomes</taxon>
    </lineage>
</organism>